<gene>
    <name evidence="8" type="ORF">SAY87_003150</name>
</gene>
<sequence length="617" mass="70847">MADIAVSSALALLEIVSSFLQDEINLKNVRSDIARIRNWLDTMQAFLLDGEGEQRKAVFRDEQKQIRAFAYDIEDILDKFMFHVPHHFHRHLVSQVAHDGLYYFKQRSALKELSSEIQNIRKKLDDYITVAPLRMPRIPVEASNSETMYLNYSPYWNAEEDEIVGLKWHMEEILNQLLSDEPWITVAIVGPAGSGKTVLATKVFQDPRVRAAFKFLFWVKVSHNFELEDIKRSIEQQLPGQAENISAPYYGSSVGGKEKLMSLCWNHRYIIVLDDVWSRHHWNRTLNELTIKSRGSRIILTSCNHDVASCFVNVPRYLHKLDGLSWKDARNLFCKNAFRSNGGECPPALEEWAEKIVKKCEGLPLALKTIGSLLSNRSQMPVAWKKVHDSIGTDLDITRSLLPGYNDLCTRPDLKSCFFYLGIFPEDYSIQREILIRLWITEGFVKEKKNRSLEDGAWENLNALVDRNLVSVSKRDVDGRIRSIRVLNFVREFIISKAEEESFFWVFTGERSAIGKSARRLSLIADLPNDFQFQIPHCLLLQGIKFRFLPSTLKLIKGARHEKCTHRQLSGGHTRTPPSQVSEPAAYTDPKDPQLHKEALALGNLGFEENSHHQTTQ</sequence>
<dbReference type="InterPro" id="IPR002182">
    <property type="entry name" value="NB-ARC"/>
</dbReference>
<dbReference type="AlphaFoldDB" id="A0AAN7KIP1"/>
<comment type="caution">
    <text evidence="8">The sequence shown here is derived from an EMBL/GenBank/DDBJ whole genome shotgun (WGS) entry which is preliminary data.</text>
</comment>
<feature type="domain" description="NB-ARC" evidence="5">
    <location>
        <begin position="169"/>
        <end position="340"/>
    </location>
</feature>
<dbReference type="InterPro" id="IPR027417">
    <property type="entry name" value="P-loop_NTPase"/>
</dbReference>
<feature type="compositionally biased region" description="Polar residues" evidence="4">
    <location>
        <begin position="567"/>
        <end position="582"/>
    </location>
</feature>
<dbReference type="CDD" id="cd14798">
    <property type="entry name" value="RX-CC_like"/>
    <property type="match status" value="1"/>
</dbReference>
<dbReference type="PANTHER" id="PTHR23155:SF1205">
    <property type="entry name" value="DISEASE RESISTANCE PROTEIN RPM1"/>
    <property type="match status" value="1"/>
</dbReference>
<dbReference type="InterPro" id="IPR058922">
    <property type="entry name" value="WHD_DRP"/>
</dbReference>
<keyword evidence="9" id="KW-1185">Reference proteome</keyword>
<dbReference type="InterPro" id="IPR038005">
    <property type="entry name" value="RX-like_CC"/>
</dbReference>
<evidence type="ECO:0000259" key="7">
    <source>
        <dbReference type="Pfam" id="PF23559"/>
    </source>
</evidence>
<dbReference type="SUPFAM" id="SSF52540">
    <property type="entry name" value="P-loop containing nucleoside triphosphate hydrolases"/>
    <property type="match status" value="1"/>
</dbReference>
<dbReference type="Pfam" id="PF18052">
    <property type="entry name" value="Rx_N"/>
    <property type="match status" value="1"/>
</dbReference>
<dbReference type="Gene3D" id="1.10.10.10">
    <property type="entry name" value="Winged helix-like DNA-binding domain superfamily/Winged helix DNA-binding domain"/>
    <property type="match status" value="1"/>
</dbReference>
<dbReference type="Proteomes" id="UP001345219">
    <property type="component" value="Chromosome 3"/>
</dbReference>
<protein>
    <submittedName>
        <fullName evidence="8">Uncharacterized protein</fullName>
    </submittedName>
</protein>
<keyword evidence="1" id="KW-0677">Repeat</keyword>
<dbReference type="PANTHER" id="PTHR23155">
    <property type="entry name" value="DISEASE RESISTANCE PROTEIN RP"/>
    <property type="match status" value="1"/>
</dbReference>
<dbReference type="Gene3D" id="1.10.8.430">
    <property type="entry name" value="Helical domain of apoptotic protease-activating factors"/>
    <property type="match status" value="1"/>
</dbReference>
<dbReference type="Gene3D" id="3.40.50.300">
    <property type="entry name" value="P-loop containing nucleotide triphosphate hydrolases"/>
    <property type="match status" value="1"/>
</dbReference>
<evidence type="ECO:0000259" key="6">
    <source>
        <dbReference type="Pfam" id="PF18052"/>
    </source>
</evidence>
<dbReference type="EMBL" id="JAXIOK010000006">
    <property type="protein sequence ID" value="KAK4768009.1"/>
    <property type="molecule type" value="Genomic_DNA"/>
</dbReference>
<dbReference type="InterPro" id="IPR036388">
    <property type="entry name" value="WH-like_DNA-bd_sf"/>
</dbReference>
<feature type="region of interest" description="Disordered" evidence="4">
    <location>
        <begin position="564"/>
        <end position="593"/>
    </location>
</feature>
<dbReference type="Pfam" id="PF23559">
    <property type="entry name" value="WHD_DRP"/>
    <property type="match status" value="1"/>
</dbReference>
<feature type="domain" description="Disease resistance protein winged helix" evidence="7">
    <location>
        <begin position="423"/>
        <end position="494"/>
    </location>
</feature>
<feature type="domain" description="Disease resistance N-terminal" evidence="6">
    <location>
        <begin position="11"/>
        <end position="87"/>
    </location>
</feature>
<dbReference type="GO" id="GO:0098542">
    <property type="term" value="P:defense response to other organism"/>
    <property type="evidence" value="ECO:0007669"/>
    <property type="project" value="TreeGrafter"/>
</dbReference>
<evidence type="ECO:0000256" key="4">
    <source>
        <dbReference type="SAM" id="MobiDB-lite"/>
    </source>
</evidence>
<name>A0AAN7KIP1_9MYRT</name>
<dbReference type="InterPro" id="IPR042197">
    <property type="entry name" value="Apaf_helical"/>
</dbReference>
<organism evidence="8 9">
    <name type="scientific">Trapa incisa</name>
    <dbReference type="NCBI Taxonomy" id="236973"/>
    <lineage>
        <taxon>Eukaryota</taxon>
        <taxon>Viridiplantae</taxon>
        <taxon>Streptophyta</taxon>
        <taxon>Embryophyta</taxon>
        <taxon>Tracheophyta</taxon>
        <taxon>Spermatophyta</taxon>
        <taxon>Magnoliopsida</taxon>
        <taxon>eudicotyledons</taxon>
        <taxon>Gunneridae</taxon>
        <taxon>Pentapetalae</taxon>
        <taxon>rosids</taxon>
        <taxon>malvids</taxon>
        <taxon>Myrtales</taxon>
        <taxon>Lythraceae</taxon>
        <taxon>Trapa</taxon>
    </lineage>
</organism>
<dbReference type="InterPro" id="IPR041118">
    <property type="entry name" value="Rx_N"/>
</dbReference>
<accession>A0AAN7KIP1</accession>
<evidence type="ECO:0000256" key="2">
    <source>
        <dbReference type="ARBA" id="ARBA00022741"/>
    </source>
</evidence>
<dbReference type="Pfam" id="PF00931">
    <property type="entry name" value="NB-ARC"/>
    <property type="match status" value="1"/>
</dbReference>
<evidence type="ECO:0000256" key="1">
    <source>
        <dbReference type="ARBA" id="ARBA00022737"/>
    </source>
</evidence>
<keyword evidence="3" id="KW-0611">Plant defense</keyword>
<dbReference type="PRINTS" id="PR00364">
    <property type="entry name" value="DISEASERSIST"/>
</dbReference>
<dbReference type="InterPro" id="IPR044974">
    <property type="entry name" value="Disease_R_plants"/>
</dbReference>
<evidence type="ECO:0000313" key="9">
    <source>
        <dbReference type="Proteomes" id="UP001345219"/>
    </source>
</evidence>
<proteinExistence type="predicted"/>
<dbReference type="GO" id="GO:0043531">
    <property type="term" value="F:ADP binding"/>
    <property type="evidence" value="ECO:0007669"/>
    <property type="project" value="InterPro"/>
</dbReference>
<evidence type="ECO:0000313" key="8">
    <source>
        <dbReference type="EMBL" id="KAK4768009.1"/>
    </source>
</evidence>
<dbReference type="Gene3D" id="1.20.5.4130">
    <property type="match status" value="1"/>
</dbReference>
<dbReference type="FunFam" id="1.10.10.10:FF:000322">
    <property type="entry name" value="Probable disease resistance protein At1g63360"/>
    <property type="match status" value="1"/>
</dbReference>
<dbReference type="FunFam" id="3.40.50.300:FF:001091">
    <property type="entry name" value="Probable disease resistance protein At1g61300"/>
    <property type="match status" value="1"/>
</dbReference>
<keyword evidence="2" id="KW-0547">Nucleotide-binding</keyword>
<evidence type="ECO:0000259" key="5">
    <source>
        <dbReference type="Pfam" id="PF00931"/>
    </source>
</evidence>
<evidence type="ECO:0000256" key="3">
    <source>
        <dbReference type="ARBA" id="ARBA00022821"/>
    </source>
</evidence>
<reference evidence="8 9" key="1">
    <citation type="journal article" date="2023" name="Hortic Res">
        <title>Pangenome of water caltrop reveals structural variations and asymmetric subgenome divergence after allopolyploidization.</title>
        <authorList>
            <person name="Zhang X."/>
            <person name="Chen Y."/>
            <person name="Wang L."/>
            <person name="Yuan Y."/>
            <person name="Fang M."/>
            <person name="Shi L."/>
            <person name="Lu R."/>
            <person name="Comes H.P."/>
            <person name="Ma Y."/>
            <person name="Chen Y."/>
            <person name="Huang G."/>
            <person name="Zhou Y."/>
            <person name="Zheng Z."/>
            <person name="Qiu Y."/>
        </authorList>
    </citation>
    <scope>NUCLEOTIDE SEQUENCE [LARGE SCALE GENOMIC DNA]</scope>
    <source>
        <tissue evidence="8">Roots</tissue>
    </source>
</reference>